<keyword evidence="4" id="KW-0963">Cytoplasm</keyword>
<dbReference type="Proteomes" id="UP000030690">
    <property type="component" value="Unassembled WGS sequence"/>
</dbReference>
<dbReference type="NCBIfam" id="TIGR00046">
    <property type="entry name" value="RsmE family RNA methyltransferase"/>
    <property type="match status" value="1"/>
</dbReference>
<evidence type="ECO:0000256" key="2">
    <source>
        <dbReference type="ARBA" id="ARBA00005528"/>
    </source>
</evidence>
<dbReference type="SUPFAM" id="SSF75217">
    <property type="entry name" value="alpha/beta knot"/>
    <property type="match status" value="1"/>
</dbReference>
<evidence type="ECO:0000256" key="5">
    <source>
        <dbReference type="ARBA" id="ARBA00022552"/>
    </source>
</evidence>
<evidence type="ECO:0000256" key="6">
    <source>
        <dbReference type="ARBA" id="ARBA00022603"/>
    </source>
</evidence>
<evidence type="ECO:0000259" key="11">
    <source>
        <dbReference type="Pfam" id="PF04452"/>
    </source>
</evidence>
<dbReference type="FunFam" id="3.40.1280.10:FF:000031">
    <property type="entry name" value="RNA methyltransferase, putative"/>
    <property type="match status" value="1"/>
</dbReference>
<comment type="function">
    <text evidence="9">Specifically methylates the N3 position of the uracil ring of uridine 1498 (m3U1498) in 16S rRNA. Acts on the fully assembled 30S ribosomal subunit.</text>
</comment>
<accession>A0A024VAQ7</accession>
<evidence type="ECO:0000256" key="3">
    <source>
        <dbReference type="ARBA" id="ARBA00012328"/>
    </source>
</evidence>
<gene>
    <name evidence="12" type="ORF">PFFVO_01484</name>
</gene>
<dbReference type="InterPro" id="IPR029028">
    <property type="entry name" value="Alpha/beta_knot_MTases"/>
</dbReference>
<dbReference type="InterPro" id="IPR046886">
    <property type="entry name" value="RsmE_MTase_dom"/>
</dbReference>
<dbReference type="InterPro" id="IPR029026">
    <property type="entry name" value="tRNA_m1G_MTases_N"/>
</dbReference>
<dbReference type="SMR" id="A0A024VAQ7"/>
<dbReference type="PANTHER" id="PTHR30027:SF3">
    <property type="entry name" value="16S RRNA (URACIL(1498)-N(3))-METHYLTRANSFERASE"/>
    <property type="match status" value="1"/>
</dbReference>
<reference evidence="12 13" key="1">
    <citation type="submission" date="2013-02" db="EMBL/GenBank/DDBJ databases">
        <title>The Genome Annotation of Plasmodium falciparum Vietnam Oak-Knoll (FVO).</title>
        <authorList>
            <consortium name="The Broad Institute Genome Sequencing Platform"/>
            <consortium name="The Broad Institute Genome Sequencing Center for Infectious Disease"/>
            <person name="Neafsey D."/>
            <person name="Hoffman S."/>
            <person name="Volkman S."/>
            <person name="Rosenthal P."/>
            <person name="Walker B."/>
            <person name="Young S.K."/>
            <person name="Zeng Q."/>
            <person name="Gargeya S."/>
            <person name="Fitzgerald M."/>
            <person name="Haas B."/>
            <person name="Abouelleil A."/>
            <person name="Allen A.W."/>
            <person name="Alvarado L."/>
            <person name="Arachchi H.M."/>
            <person name="Berlin A.M."/>
            <person name="Chapman S.B."/>
            <person name="Gainer-Dewar J."/>
            <person name="Goldberg J."/>
            <person name="Griggs A."/>
            <person name="Gujja S."/>
            <person name="Hansen M."/>
            <person name="Howarth C."/>
            <person name="Imamovic A."/>
            <person name="Ireland A."/>
            <person name="Larimer J."/>
            <person name="McCowan C."/>
            <person name="Murphy C."/>
            <person name="Pearson M."/>
            <person name="Poon T.W."/>
            <person name="Priest M."/>
            <person name="Roberts A."/>
            <person name="Saif S."/>
            <person name="Shea T."/>
            <person name="Sisk P."/>
            <person name="Sykes S."/>
            <person name="Wortman J."/>
            <person name="Nusbaum C."/>
            <person name="Birren B."/>
        </authorList>
    </citation>
    <scope>NUCLEOTIDE SEQUENCE [LARGE SCALE GENOMIC DNA]</scope>
    <source>
        <strain evidence="13">Vietnam Oak-Knoll (FVO)</strain>
    </source>
</reference>
<comment type="subcellular location">
    <subcellularLocation>
        <location evidence="1">Cytoplasm</location>
    </subcellularLocation>
</comment>
<evidence type="ECO:0000313" key="12">
    <source>
        <dbReference type="EMBL" id="ETW19559.1"/>
    </source>
</evidence>
<evidence type="ECO:0000256" key="9">
    <source>
        <dbReference type="ARBA" id="ARBA00025699"/>
    </source>
</evidence>
<reference evidence="12 13" key="2">
    <citation type="submission" date="2013-02" db="EMBL/GenBank/DDBJ databases">
        <title>The Genome Sequence of Plasmodium falciparum Vietnam Oak-Knoll (FVO).</title>
        <authorList>
            <consortium name="The Broad Institute Genome Sequencing Platform"/>
            <consortium name="The Broad Institute Genome Sequencing Center for Infectious Disease"/>
            <person name="Neafsey D."/>
            <person name="Cheeseman I."/>
            <person name="Volkman S."/>
            <person name="Adams J."/>
            <person name="Walker B."/>
            <person name="Young S.K."/>
            <person name="Zeng Q."/>
            <person name="Gargeya S."/>
            <person name="Fitzgerald M."/>
            <person name="Haas B."/>
            <person name="Abouelleil A."/>
            <person name="Alvarado L."/>
            <person name="Arachchi H.M."/>
            <person name="Berlin A.M."/>
            <person name="Chapman S.B."/>
            <person name="Dewar J."/>
            <person name="Goldberg J."/>
            <person name="Griggs A."/>
            <person name="Gujja S."/>
            <person name="Hansen M."/>
            <person name="Howarth C."/>
            <person name="Imamovic A."/>
            <person name="Larimer J."/>
            <person name="McCowan C."/>
            <person name="Murphy C."/>
            <person name="Neiman D."/>
            <person name="Pearson M."/>
            <person name="Priest M."/>
            <person name="Roberts A."/>
            <person name="Saif S."/>
            <person name="Shea T."/>
            <person name="Sisk P."/>
            <person name="Sykes S."/>
            <person name="Wortman J."/>
            <person name="Nusbaum C."/>
            <person name="Birren B."/>
        </authorList>
    </citation>
    <scope>NUCLEOTIDE SEQUENCE [LARGE SCALE GENOMIC DNA]</scope>
    <source>
        <strain evidence="13">Vietnam Oak-Knoll (FVO)</strain>
    </source>
</reference>
<evidence type="ECO:0000256" key="7">
    <source>
        <dbReference type="ARBA" id="ARBA00022679"/>
    </source>
</evidence>
<evidence type="ECO:0000313" key="13">
    <source>
        <dbReference type="Proteomes" id="UP000030690"/>
    </source>
</evidence>
<organism evidence="12 13">
    <name type="scientific">Plasmodium falciparum Vietnam Oak-Knoll</name>
    <name type="common">FVO</name>
    <dbReference type="NCBI Taxonomy" id="1036723"/>
    <lineage>
        <taxon>Eukaryota</taxon>
        <taxon>Sar</taxon>
        <taxon>Alveolata</taxon>
        <taxon>Apicomplexa</taxon>
        <taxon>Aconoidasida</taxon>
        <taxon>Haemosporida</taxon>
        <taxon>Plasmodiidae</taxon>
        <taxon>Plasmodium</taxon>
        <taxon>Plasmodium (Laverania)</taxon>
    </lineage>
</organism>
<dbReference type="OrthoDB" id="2021042at2759"/>
<dbReference type="GO" id="GO:0070042">
    <property type="term" value="F:rRNA (uridine-N3-)-methyltransferase activity"/>
    <property type="evidence" value="ECO:0007669"/>
    <property type="project" value="TreeGrafter"/>
</dbReference>
<dbReference type="Gene3D" id="3.40.1280.10">
    <property type="match status" value="1"/>
</dbReference>
<keyword evidence="5" id="KW-0698">rRNA processing</keyword>
<dbReference type="GO" id="GO:0070475">
    <property type="term" value="P:rRNA base methylation"/>
    <property type="evidence" value="ECO:0007669"/>
    <property type="project" value="TreeGrafter"/>
</dbReference>
<dbReference type="EMBL" id="KI925062">
    <property type="protein sequence ID" value="ETW19559.1"/>
    <property type="molecule type" value="Genomic_DNA"/>
</dbReference>
<dbReference type="Pfam" id="PF04452">
    <property type="entry name" value="Methyltrans_RNA"/>
    <property type="match status" value="1"/>
</dbReference>
<dbReference type="AlphaFoldDB" id="A0A024VAQ7"/>
<dbReference type="CDD" id="cd18084">
    <property type="entry name" value="RsmE-like"/>
    <property type="match status" value="1"/>
</dbReference>
<protein>
    <recommendedName>
        <fullName evidence="3">16S rRNA (uracil(1498)-N(3))-methyltransferase</fullName>
        <ecNumber evidence="3">2.1.1.193</ecNumber>
    </recommendedName>
</protein>
<evidence type="ECO:0000256" key="8">
    <source>
        <dbReference type="ARBA" id="ARBA00022691"/>
    </source>
</evidence>
<evidence type="ECO:0000256" key="10">
    <source>
        <dbReference type="ARBA" id="ARBA00047944"/>
    </source>
</evidence>
<dbReference type="PANTHER" id="PTHR30027">
    <property type="entry name" value="RIBOSOMAL RNA SMALL SUBUNIT METHYLTRANSFERASE E"/>
    <property type="match status" value="1"/>
</dbReference>
<evidence type="ECO:0000256" key="4">
    <source>
        <dbReference type="ARBA" id="ARBA00022490"/>
    </source>
</evidence>
<feature type="domain" description="Ribosomal RNA small subunit methyltransferase E methyltransferase" evidence="11">
    <location>
        <begin position="83"/>
        <end position="248"/>
    </location>
</feature>
<proteinExistence type="inferred from homology"/>
<dbReference type="EC" id="2.1.1.193" evidence="3"/>
<dbReference type="GO" id="GO:0005737">
    <property type="term" value="C:cytoplasm"/>
    <property type="evidence" value="ECO:0007669"/>
    <property type="project" value="UniProtKB-SubCell"/>
</dbReference>
<keyword evidence="8" id="KW-0949">S-adenosyl-L-methionine</keyword>
<keyword evidence="7" id="KW-0808">Transferase</keyword>
<name>A0A024VAQ7_PLAFA</name>
<comment type="similarity">
    <text evidence="2">Belongs to the RNA methyltransferase RsmE family.</text>
</comment>
<evidence type="ECO:0000256" key="1">
    <source>
        <dbReference type="ARBA" id="ARBA00004496"/>
    </source>
</evidence>
<sequence>MNLILISSKIIYKNNEEYFFKTDNRQTSHLKNILNVTLNQIIKVGVINKGKGEGKVIEESKSYYIIKLLTPIHLEEKSDDNVLPIDVVLCIPRPKVLNKLLQQLSSLGVKKIIIVFSDFSNKCYESSKILKNEEIKLALQLGLEQAMCTRFPEIYIHYSFSSFFMNIEKYTDEHTLKICAHTNVKKKNMESIEYSILNMEKGKILLMLGCERGFSELELYLIKKLNFHFFNLTERILKCETALLIIIGQLLLLTENISLRKSGTKMRRFSPHKKEIINNNTCENITHMKNNNNNDIQNVFDNDKIQYEMQLINQVKKLLTEETFSSEQLINFIQNTLHVQEKKRICTSNNNLSLPDEKLDNNDDVNIIDILLRGISTLNGNEENNFENVYLSLQLKKIKYKQRFYLSYSDIKNNVDDDGVYIYRTQRYVSKKKK</sequence>
<comment type="catalytic activity">
    <reaction evidence="10">
        <text>uridine(1498) in 16S rRNA + S-adenosyl-L-methionine = N(3)-methyluridine(1498) in 16S rRNA + S-adenosyl-L-homocysteine + H(+)</text>
        <dbReference type="Rhea" id="RHEA:42920"/>
        <dbReference type="Rhea" id="RHEA-COMP:10283"/>
        <dbReference type="Rhea" id="RHEA-COMP:10284"/>
        <dbReference type="ChEBI" id="CHEBI:15378"/>
        <dbReference type="ChEBI" id="CHEBI:57856"/>
        <dbReference type="ChEBI" id="CHEBI:59789"/>
        <dbReference type="ChEBI" id="CHEBI:65315"/>
        <dbReference type="ChEBI" id="CHEBI:74502"/>
        <dbReference type="EC" id="2.1.1.193"/>
    </reaction>
</comment>
<keyword evidence="6" id="KW-0489">Methyltransferase</keyword>
<dbReference type="InterPro" id="IPR006700">
    <property type="entry name" value="RsmE"/>
</dbReference>